<comment type="caution">
    <text evidence="1">The sequence shown here is derived from an EMBL/GenBank/DDBJ whole genome shotgun (WGS) entry which is preliminary data.</text>
</comment>
<gene>
    <name evidence="1" type="ORF">O6P43_033664</name>
</gene>
<dbReference type="EMBL" id="JARAOO010000014">
    <property type="protein sequence ID" value="KAJ7944228.1"/>
    <property type="molecule type" value="Genomic_DNA"/>
</dbReference>
<name>A0AAD7KR41_QUISA</name>
<evidence type="ECO:0000313" key="2">
    <source>
        <dbReference type="Proteomes" id="UP001163823"/>
    </source>
</evidence>
<dbReference type="KEGG" id="qsa:O6P43_033664"/>
<organism evidence="1 2">
    <name type="scientific">Quillaja saponaria</name>
    <name type="common">Soap bark tree</name>
    <dbReference type="NCBI Taxonomy" id="32244"/>
    <lineage>
        <taxon>Eukaryota</taxon>
        <taxon>Viridiplantae</taxon>
        <taxon>Streptophyta</taxon>
        <taxon>Embryophyta</taxon>
        <taxon>Tracheophyta</taxon>
        <taxon>Spermatophyta</taxon>
        <taxon>Magnoliopsida</taxon>
        <taxon>eudicotyledons</taxon>
        <taxon>Gunneridae</taxon>
        <taxon>Pentapetalae</taxon>
        <taxon>rosids</taxon>
        <taxon>fabids</taxon>
        <taxon>Fabales</taxon>
        <taxon>Quillajaceae</taxon>
        <taxon>Quillaja</taxon>
    </lineage>
</organism>
<dbReference type="AlphaFoldDB" id="A0AAD7KR41"/>
<accession>A0AAD7KR41</accession>
<protein>
    <submittedName>
        <fullName evidence="1">Uncharacterized protein</fullName>
    </submittedName>
</protein>
<evidence type="ECO:0000313" key="1">
    <source>
        <dbReference type="EMBL" id="KAJ7944228.1"/>
    </source>
</evidence>
<sequence length="101" mass="11723">MINKMSKARKCELLQSRLAFSDGSQLSFLIILNPMLYNWVLMMDEFYELLFKCVVSPSPHVDPGVCSLLQTVSLRIMPKRKTRHGIRMLLLSMLFDWDAIT</sequence>
<proteinExistence type="predicted"/>
<reference evidence="1" key="1">
    <citation type="journal article" date="2023" name="Science">
        <title>Elucidation of the pathway for biosynthesis of saponin adjuvants from the soapbark tree.</title>
        <authorList>
            <person name="Reed J."/>
            <person name="Orme A."/>
            <person name="El-Demerdash A."/>
            <person name="Owen C."/>
            <person name="Martin L.B.B."/>
            <person name="Misra R.C."/>
            <person name="Kikuchi S."/>
            <person name="Rejzek M."/>
            <person name="Martin A.C."/>
            <person name="Harkess A."/>
            <person name="Leebens-Mack J."/>
            <person name="Louveau T."/>
            <person name="Stephenson M.J."/>
            <person name="Osbourn A."/>
        </authorList>
    </citation>
    <scope>NUCLEOTIDE SEQUENCE</scope>
    <source>
        <strain evidence="1">S10</strain>
    </source>
</reference>
<dbReference type="Proteomes" id="UP001163823">
    <property type="component" value="Chromosome 14"/>
</dbReference>
<keyword evidence="2" id="KW-1185">Reference proteome</keyword>